<keyword evidence="4 5" id="KW-0411">Iron-sulfur</keyword>
<reference evidence="6 7" key="1">
    <citation type="submission" date="2018-06" db="EMBL/GenBank/DDBJ databases">
        <title>Extensive metabolic versatility and redundancy in microbially diverse, dynamic hydrothermal sediments.</title>
        <authorList>
            <person name="Dombrowski N."/>
            <person name="Teske A."/>
            <person name="Baker B.J."/>
        </authorList>
    </citation>
    <scope>NUCLEOTIDE SEQUENCE [LARGE SCALE GENOMIC DNA]</scope>
    <source>
        <strain evidence="6">B36_G15</strain>
    </source>
</reference>
<dbReference type="Gene3D" id="3.40.1010.20">
    <property type="entry name" value="4-hydroxy-3-methylbut-2-enyl diphosphate reductase, catalytic domain"/>
    <property type="match status" value="2"/>
</dbReference>
<dbReference type="Pfam" id="PF02401">
    <property type="entry name" value="LYTB"/>
    <property type="match status" value="1"/>
</dbReference>
<evidence type="ECO:0000256" key="3">
    <source>
        <dbReference type="ARBA" id="ARBA00023004"/>
    </source>
</evidence>
<feature type="binding site" evidence="5">
    <location>
        <position position="92"/>
    </location>
    <ligand>
        <name>[4Fe-4S] cluster</name>
        <dbReference type="ChEBI" id="CHEBI:49883"/>
    </ligand>
</feature>
<dbReference type="UniPathway" id="UPA00059">
    <property type="reaction ID" value="UER00105"/>
</dbReference>
<feature type="binding site" evidence="5">
    <location>
        <position position="120"/>
    </location>
    <ligand>
        <name>(2E)-4-hydroxy-3-methylbut-2-enyl diphosphate</name>
        <dbReference type="ChEBI" id="CHEBI:128753"/>
    </ligand>
</feature>
<dbReference type="GO" id="GO:0051539">
    <property type="term" value="F:4 iron, 4 sulfur cluster binding"/>
    <property type="evidence" value="ECO:0007669"/>
    <property type="project" value="UniProtKB-UniRule"/>
</dbReference>
<keyword evidence="5" id="KW-0414">Isoprene biosynthesis</keyword>
<feature type="binding site" evidence="5">
    <location>
        <position position="120"/>
    </location>
    <ligand>
        <name>dimethylallyl diphosphate</name>
        <dbReference type="ChEBI" id="CHEBI:57623"/>
    </ligand>
</feature>
<feature type="binding site" evidence="5">
    <location>
        <position position="209"/>
    </location>
    <ligand>
        <name>isopentenyl diphosphate</name>
        <dbReference type="ChEBI" id="CHEBI:128769"/>
    </ligand>
</feature>
<keyword evidence="5 6" id="KW-0560">Oxidoreductase</keyword>
<feature type="binding site" evidence="5">
    <location>
        <position position="252"/>
    </location>
    <ligand>
        <name>dimethylallyl diphosphate</name>
        <dbReference type="ChEBI" id="CHEBI:57623"/>
    </ligand>
</feature>
<dbReference type="PANTHER" id="PTHR30426">
    <property type="entry name" value="4-HYDROXY-3-METHYLBUT-2-ENYL DIPHOSPHATE REDUCTASE"/>
    <property type="match status" value="1"/>
</dbReference>
<keyword evidence="3 5" id="KW-0408">Iron</keyword>
<dbReference type="GO" id="GO:0050992">
    <property type="term" value="P:dimethylallyl diphosphate biosynthetic process"/>
    <property type="evidence" value="ECO:0007669"/>
    <property type="project" value="UniProtKB-UniRule"/>
</dbReference>
<comment type="pathway">
    <text evidence="5">Isoprenoid biosynthesis; isopentenyl diphosphate biosynthesis via DXP pathway; isopentenyl diphosphate from 1-deoxy-D-xylulose 5-phosphate: step 6/6.</text>
</comment>
<feature type="binding site" evidence="5">
    <location>
        <position position="211"/>
    </location>
    <ligand>
        <name>dimethylallyl diphosphate</name>
        <dbReference type="ChEBI" id="CHEBI:57623"/>
    </ligand>
</feature>
<evidence type="ECO:0000313" key="7">
    <source>
        <dbReference type="Proteomes" id="UP000268469"/>
    </source>
</evidence>
<evidence type="ECO:0000256" key="1">
    <source>
        <dbReference type="ARBA" id="ARBA00022485"/>
    </source>
</evidence>
<feature type="binding site" evidence="5">
    <location>
        <position position="252"/>
    </location>
    <ligand>
        <name>isopentenyl diphosphate</name>
        <dbReference type="ChEBI" id="CHEBI:128769"/>
    </ligand>
</feature>
<comment type="pathway">
    <text evidence="5">Isoprenoid biosynthesis; dimethylallyl diphosphate biosynthesis; dimethylallyl diphosphate from (2E)-4-hydroxy-3-methylbutenyl diphosphate: step 1/1.</text>
</comment>
<dbReference type="HAMAP" id="MF_00191">
    <property type="entry name" value="IspH"/>
    <property type="match status" value="1"/>
</dbReference>
<keyword evidence="1 5" id="KW-0004">4Fe-4S</keyword>
<dbReference type="EC" id="1.17.7.4" evidence="5"/>
<dbReference type="GO" id="GO:0051745">
    <property type="term" value="F:4-hydroxy-3-methylbut-2-enyl diphosphate reductase activity"/>
    <property type="evidence" value="ECO:0007669"/>
    <property type="project" value="UniProtKB-UniRule"/>
</dbReference>
<feature type="binding site" evidence="5">
    <location>
        <position position="12"/>
    </location>
    <ligand>
        <name>[4Fe-4S] cluster</name>
        <dbReference type="ChEBI" id="CHEBI:49883"/>
    </ligand>
</feature>
<dbReference type="CDD" id="cd13944">
    <property type="entry name" value="lytB_ispH"/>
    <property type="match status" value="1"/>
</dbReference>
<feature type="binding site" evidence="5">
    <location>
        <position position="252"/>
    </location>
    <ligand>
        <name>(2E)-4-hydroxy-3-methylbut-2-enyl diphosphate</name>
        <dbReference type="ChEBI" id="CHEBI:128753"/>
    </ligand>
</feature>
<comment type="cofactor">
    <cofactor evidence="5">
        <name>[4Fe-4S] cluster</name>
        <dbReference type="ChEBI" id="CHEBI:49883"/>
    </cofactor>
    <text evidence="5">Binds 1 [4Fe-4S] cluster per subunit.</text>
</comment>
<proteinExistence type="inferred from homology"/>
<feature type="binding site" evidence="5">
    <location>
        <position position="120"/>
    </location>
    <ligand>
        <name>isopentenyl diphosphate</name>
        <dbReference type="ChEBI" id="CHEBI:128769"/>
    </ligand>
</feature>
<feature type="binding site" evidence="5">
    <location>
        <position position="39"/>
    </location>
    <ligand>
        <name>(2E)-4-hydroxy-3-methylbut-2-enyl diphosphate</name>
        <dbReference type="ChEBI" id="CHEBI:128753"/>
    </ligand>
</feature>
<comment type="function">
    <text evidence="5">Catalyzes the conversion of 1-hydroxy-2-methyl-2-(E)-butenyl 4-diphosphate (HMBPP) into a mixture of isopentenyl diphosphate (IPP) and dimethylallyl diphosphate (DMAPP). Acts in the terminal step of the DOXP/MEP pathway for isoprenoid precursor biosynthesis.</text>
</comment>
<dbReference type="InterPro" id="IPR003451">
    <property type="entry name" value="LytB/IspH"/>
</dbReference>
<dbReference type="UniPathway" id="UPA00056">
    <property type="reaction ID" value="UER00097"/>
</dbReference>
<gene>
    <name evidence="5 6" type="primary">ispH</name>
    <name evidence="6" type="ORF">DRP53_04605</name>
</gene>
<feature type="active site" description="Proton donor" evidence="5">
    <location>
        <position position="122"/>
    </location>
</feature>
<protein>
    <recommendedName>
        <fullName evidence="5">4-hydroxy-3-methylbut-2-enyl diphosphate reductase</fullName>
        <shortName evidence="5">HMBPP reductase</shortName>
        <ecNumber evidence="5">1.17.7.4</ecNumber>
    </recommendedName>
</protein>
<feature type="binding site" evidence="5">
    <location>
        <position position="70"/>
    </location>
    <ligand>
        <name>(2E)-4-hydroxy-3-methylbut-2-enyl diphosphate</name>
        <dbReference type="ChEBI" id="CHEBI:128753"/>
    </ligand>
</feature>
<comment type="caution">
    <text evidence="6">The sequence shown here is derived from an EMBL/GenBank/DDBJ whole genome shotgun (WGS) entry which is preliminary data.</text>
</comment>
<feature type="binding site" evidence="5">
    <location>
        <position position="211"/>
    </location>
    <ligand>
        <name>(2E)-4-hydroxy-3-methylbut-2-enyl diphosphate</name>
        <dbReference type="ChEBI" id="CHEBI:128753"/>
    </ligand>
</feature>
<feature type="binding site" evidence="5">
    <location>
        <position position="209"/>
    </location>
    <ligand>
        <name>dimethylallyl diphosphate</name>
        <dbReference type="ChEBI" id="CHEBI:57623"/>
    </ligand>
</feature>
<dbReference type="NCBIfam" id="TIGR00216">
    <property type="entry name" value="ispH_lytB"/>
    <property type="match status" value="1"/>
</dbReference>
<evidence type="ECO:0000256" key="4">
    <source>
        <dbReference type="ARBA" id="ARBA00023014"/>
    </source>
</evidence>
<feature type="binding site" evidence="5">
    <location>
        <position position="39"/>
    </location>
    <ligand>
        <name>dimethylallyl diphosphate</name>
        <dbReference type="ChEBI" id="CHEBI:57623"/>
    </ligand>
</feature>
<comment type="catalytic activity">
    <reaction evidence="5">
        <text>dimethylallyl diphosphate + 2 oxidized [2Fe-2S]-[ferredoxin] + H2O = (2E)-4-hydroxy-3-methylbut-2-enyl diphosphate + 2 reduced [2Fe-2S]-[ferredoxin] + 2 H(+)</text>
        <dbReference type="Rhea" id="RHEA:24825"/>
        <dbReference type="Rhea" id="RHEA-COMP:10000"/>
        <dbReference type="Rhea" id="RHEA-COMP:10001"/>
        <dbReference type="ChEBI" id="CHEBI:15377"/>
        <dbReference type="ChEBI" id="CHEBI:15378"/>
        <dbReference type="ChEBI" id="CHEBI:33737"/>
        <dbReference type="ChEBI" id="CHEBI:33738"/>
        <dbReference type="ChEBI" id="CHEBI:57623"/>
        <dbReference type="ChEBI" id="CHEBI:128753"/>
        <dbReference type="EC" id="1.17.7.4"/>
    </reaction>
</comment>
<comment type="caution">
    <text evidence="5">Lacks conserved residue(s) required for the propagation of feature annotation.</text>
</comment>
<dbReference type="GO" id="GO:0046872">
    <property type="term" value="F:metal ion binding"/>
    <property type="evidence" value="ECO:0007669"/>
    <property type="project" value="UniProtKB-KW"/>
</dbReference>
<evidence type="ECO:0000256" key="2">
    <source>
        <dbReference type="ARBA" id="ARBA00022723"/>
    </source>
</evidence>
<name>A0A660SIG4_UNCW3</name>
<feature type="binding site" evidence="5">
    <location>
        <position position="39"/>
    </location>
    <ligand>
        <name>isopentenyl diphosphate</name>
        <dbReference type="ChEBI" id="CHEBI:128769"/>
    </ligand>
</feature>
<keyword evidence="2 5" id="KW-0479">Metal-binding</keyword>
<dbReference type="Gene3D" id="3.40.50.11270">
    <property type="match status" value="1"/>
</dbReference>
<dbReference type="PANTHER" id="PTHR30426:SF0">
    <property type="entry name" value="4-HYDROXY-3-METHYLBUT-2-ENYL DIPHOSPHATE REDUCTASE"/>
    <property type="match status" value="1"/>
</dbReference>
<feature type="binding site" evidence="5">
    <location>
        <position position="153"/>
    </location>
    <ligand>
        <name>(2E)-4-hydroxy-3-methylbut-2-enyl diphosphate</name>
        <dbReference type="ChEBI" id="CHEBI:128753"/>
    </ligand>
</feature>
<dbReference type="AlphaFoldDB" id="A0A660SIG4"/>
<dbReference type="GO" id="GO:0019288">
    <property type="term" value="P:isopentenyl diphosphate biosynthetic process, methylerythritol 4-phosphate pathway"/>
    <property type="evidence" value="ECO:0007669"/>
    <property type="project" value="UniProtKB-UniRule"/>
</dbReference>
<organism evidence="6 7">
    <name type="scientific">candidate division WOR-3 bacterium</name>
    <dbReference type="NCBI Taxonomy" id="2052148"/>
    <lineage>
        <taxon>Bacteria</taxon>
        <taxon>Bacteria division WOR-3</taxon>
    </lineage>
</organism>
<comment type="catalytic activity">
    <reaction evidence="5">
        <text>isopentenyl diphosphate + 2 oxidized [2Fe-2S]-[ferredoxin] + H2O = (2E)-4-hydroxy-3-methylbut-2-enyl diphosphate + 2 reduced [2Fe-2S]-[ferredoxin] + 2 H(+)</text>
        <dbReference type="Rhea" id="RHEA:24488"/>
        <dbReference type="Rhea" id="RHEA-COMP:10000"/>
        <dbReference type="Rhea" id="RHEA-COMP:10001"/>
        <dbReference type="ChEBI" id="CHEBI:15377"/>
        <dbReference type="ChEBI" id="CHEBI:15378"/>
        <dbReference type="ChEBI" id="CHEBI:33737"/>
        <dbReference type="ChEBI" id="CHEBI:33738"/>
        <dbReference type="ChEBI" id="CHEBI:128753"/>
        <dbReference type="ChEBI" id="CHEBI:128769"/>
        <dbReference type="EC" id="1.17.7.4"/>
    </reaction>
</comment>
<feature type="binding site" evidence="5">
    <location>
        <position position="70"/>
    </location>
    <ligand>
        <name>dimethylallyl diphosphate</name>
        <dbReference type="ChEBI" id="CHEBI:57623"/>
    </ligand>
</feature>
<sequence>MRIVIAENRGFCSGVKRAIRIAQENAKGGKVSSLGPLIHNRHAVQELEEKGIKVVRGIDEIEGKVLIRSHGIDPKLFTELKRRNLEIVDLTCPNVAKAQHYARSLSEEGYEVVIVGEAEHPEVKGLLGFAGEGGRVFTPNMKVGMRVGVIAQTTSDPDQLIGAVTYLLPRTNELKVYNTICAETLRRRLEAISIAQEVELMFVIGGKNSANTSRLAEVCSRYVRTYHIEDAGEITPDLLDGPDSVGIVSGTSTPEWVIDQVIKKLRERRNQGDEER</sequence>
<evidence type="ECO:0000313" key="6">
    <source>
        <dbReference type="EMBL" id="RKX70574.1"/>
    </source>
</evidence>
<dbReference type="GO" id="GO:0016114">
    <property type="term" value="P:terpenoid biosynthetic process"/>
    <property type="evidence" value="ECO:0007669"/>
    <property type="project" value="UniProtKB-UniRule"/>
</dbReference>
<feature type="binding site" evidence="5">
    <location>
        <position position="181"/>
    </location>
    <ligand>
        <name>[4Fe-4S] cluster</name>
        <dbReference type="ChEBI" id="CHEBI:49883"/>
    </ligand>
</feature>
<feature type="binding site" evidence="5">
    <location>
        <position position="211"/>
    </location>
    <ligand>
        <name>isopentenyl diphosphate</name>
        <dbReference type="ChEBI" id="CHEBI:128769"/>
    </ligand>
</feature>
<dbReference type="Proteomes" id="UP000268469">
    <property type="component" value="Unassembled WGS sequence"/>
</dbReference>
<feature type="binding site" evidence="5">
    <location>
        <position position="70"/>
    </location>
    <ligand>
        <name>isopentenyl diphosphate</name>
        <dbReference type="ChEBI" id="CHEBI:128769"/>
    </ligand>
</feature>
<dbReference type="EMBL" id="QNBE01000035">
    <property type="protein sequence ID" value="RKX70574.1"/>
    <property type="molecule type" value="Genomic_DNA"/>
</dbReference>
<feature type="binding site" evidence="5">
    <location>
        <position position="209"/>
    </location>
    <ligand>
        <name>(2E)-4-hydroxy-3-methylbut-2-enyl diphosphate</name>
        <dbReference type="ChEBI" id="CHEBI:128753"/>
    </ligand>
</feature>
<evidence type="ECO:0000256" key="5">
    <source>
        <dbReference type="HAMAP-Rule" id="MF_00191"/>
    </source>
</evidence>
<comment type="similarity">
    <text evidence="5">Belongs to the IspH family.</text>
</comment>
<accession>A0A660SIG4</accession>